<dbReference type="Proteomes" id="UP000711996">
    <property type="component" value="Unassembled WGS sequence"/>
</dbReference>
<dbReference type="EMBL" id="QPMT01000053">
    <property type="protein sequence ID" value="KAF4848762.1"/>
    <property type="molecule type" value="Genomic_DNA"/>
</dbReference>
<proteinExistence type="predicted"/>
<feature type="region of interest" description="Disordered" evidence="1">
    <location>
        <begin position="387"/>
        <end position="475"/>
    </location>
</feature>
<sequence>MSLEDSVSNDPLASYAVGTTLKLLPHNDPTPPYGGPKYGWLGDEEEDKLAKSRINHPSNYTPPEQQMKGEKLRLKVLELTRDPAKDAPQGALLLVCQVMKIPTAKLFNGELLRKDDFVVAEVFDELLYDTLVLPFAPVLSPTQQADSGLSRTAGIYKHFYANNLTGSSQIVPQYHGTWVVQHHLKDAKSTSTRYVGAILREYVQGPSIESVCVRHECDGLFPLRKIQPHVDLHREIALDRETRLDIMKQIIHSCVLHKKFHVEHEGPEARNYVITLRRNGKILDEPQAVQVNFTRTYLWNLTIWAASSLENHKRHGLIPTLPHPLHPIEVYDISSLSDFAGWFPWHWAHGAHKRKGMSLMHRWFLQDDVFGPRQEGPRYSLRKTLDEQIQGEQTQSEQTQSKQTQSEQTQSKQAQGEQTQMPRIASRLRLLSTGSQRSVGSEYSGTTGRSGRSRRGEGSGDTQEDDIPEDDIEDY</sequence>
<evidence type="ECO:0000313" key="3">
    <source>
        <dbReference type="Proteomes" id="UP000711996"/>
    </source>
</evidence>
<feature type="compositionally biased region" description="Low complexity" evidence="1">
    <location>
        <begin position="440"/>
        <end position="450"/>
    </location>
</feature>
<evidence type="ECO:0000313" key="2">
    <source>
        <dbReference type="EMBL" id="KAF4848762.1"/>
    </source>
</evidence>
<dbReference type="OrthoDB" id="4824076at2759"/>
<gene>
    <name evidence="2" type="ORF">CGCSCA2_v012248</name>
</gene>
<reference evidence="2" key="1">
    <citation type="submission" date="2019-06" db="EMBL/GenBank/DDBJ databases">
        <authorList>
            <person name="Gan P."/>
            <person name="Shirasu K."/>
        </authorList>
    </citation>
    <scope>NUCLEOTIDE SEQUENCE [LARGE SCALE GENOMIC DNA]</scope>
    <source>
        <strain evidence="2">CAD2</strain>
    </source>
</reference>
<feature type="compositionally biased region" description="Low complexity" evidence="1">
    <location>
        <begin position="387"/>
        <end position="415"/>
    </location>
</feature>
<dbReference type="AlphaFoldDB" id="A0A9P5BQJ4"/>
<protein>
    <submittedName>
        <fullName evidence="2">Uncharacterized protein</fullName>
    </submittedName>
</protein>
<feature type="compositionally biased region" description="Acidic residues" evidence="1">
    <location>
        <begin position="462"/>
        <end position="475"/>
    </location>
</feature>
<comment type="caution">
    <text evidence="2">The sequence shown here is derived from an EMBL/GenBank/DDBJ whole genome shotgun (WGS) entry which is preliminary data.</text>
</comment>
<keyword evidence="3" id="KW-1185">Reference proteome</keyword>
<name>A0A9P5BQJ4_COLSI</name>
<accession>A0A9P5BQJ4</accession>
<organism evidence="2 3">
    <name type="scientific">Colletotrichum siamense</name>
    <name type="common">Anthracnose fungus</name>
    <dbReference type="NCBI Taxonomy" id="690259"/>
    <lineage>
        <taxon>Eukaryota</taxon>
        <taxon>Fungi</taxon>
        <taxon>Dikarya</taxon>
        <taxon>Ascomycota</taxon>
        <taxon>Pezizomycotina</taxon>
        <taxon>Sordariomycetes</taxon>
        <taxon>Hypocreomycetidae</taxon>
        <taxon>Glomerellales</taxon>
        <taxon>Glomerellaceae</taxon>
        <taxon>Colletotrichum</taxon>
        <taxon>Colletotrichum gloeosporioides species complex</taxon>
    </lineage>
</organism>
<feature type="region of interest" description="Disordered" evidence="1">
    <location>
        <begin position="19"/>
        <end position="41"/>
    </location>
</feature>
<evidence type="ECO:0000256" key="1">
    <source>
        <dbReference type="SAM" id="MobiDB-lite"/>
    </source>
</evidence>